<gene>
    <name evidence="1" type="ORF">JD854_RS21340</name>
</gene>
<reference evidence="1" key="1">
    <citation type="journal article" date="2018" name="Genome Biol.">
        <title>SKESA: strategic k-mer extension for scrupulous assemblies.</title>
        <authorList>
            <person name="Souvorov A."/>
            <person name="Agarwala R."/>
            <person name="Lipman D.J."/>
        </authorList>
    </citation>
    <scope>NUCLEOTIDE SEQUENCE</scope>
    <source>
        <strain evidence="1">CAV1698</strain>
    </source>
</reference>
<comment type="caution">
    <text evidence="1">The sequence shown here is derived from an EMBL/GenBank/DDBJ whole genome shotgun (WGS) entry which is preliminary data.</text>
</comment>
<organism evidence="1 2">
    <name type="scientific">Citrobacter amalonaticus</name>
    <dbReference type="NCBI Taxonomy" id="35703"/>
    <lineage>
        <taxon>Bacteria</taxon>
        <taxon>Pseudomonadati</taxon>
        <taxon>Pseudomonadota</taxon>
        <taxon>Gammaproteobacteria</taxon>
        <taxon>Enterobacterales</taxon>
        <taxon>Enterobacteriaceae</taxon>
        <taxon>Citrobacter</taxon>
    </lineage>
</organism>
<accession>A0A9C7V4E1</accession>
<protein>
    <submittedName>
        <fullName evidence="1">Uncharacterized protein</fullName>
    </submittedName>
</protein>
<dbReference type="EMBL" id="DACYAJ020000035">
    <property type="protein sequence ID" value="HCD1257589.1"/>
    <property type="molecule type" value="Genomic_DNA"/>
</dbReference>
<proteinExistence type="predicted"/>
<dbReference type="AlphaFoldDB" id="A0A9C7V4E1"/>
<reference evidence="1" key="2">
    <citation type="submission" date="2022-05" db="EMBL/GenBank/DDBJ databases">
        <authorList>
            <consortium name="NCBI Pathogen Detection Project"/>
        </authorList>
    </citation>
    <scope>NUCLEOTIDE SEQUENCE</scope>
    <source>
        <strain evidence="1">CAV1698</strain>
    </source>
</reference>
<sequence length="71" mass="7811">MNDESAGQNQTVALFSTIPWSIPIPKTSYLLIAMIAEDSGKGESAASSAVKNHVFFGELFYSLRVIMIFLR</sequence>
<evidence type="ECO:0000313" key="2">
    <source>
        <dbReference type="Proteomes" id="UP000862426"/>
    </source>
</evidence>
<dbReference type="Proteomes" id="UP000862426">
    <property type="component" value="Unassembled WGS sequence"/>
</dbReference>
<name>A0A9C7V4E1_CITAM</name>
<evidence type="ECO:0000313" key="1">
    <source>
        <dbReference type="EMBL" id="HCD1257589.1"/>
    </source>
</evidence>